<dbReference type="PANTHER" id="PTHR13504">
    <property type="entry name" value="FIDO DOMAIN-CONTAINING PROTEIN DDB_G0283145"/>
    <property type="match status" value="1"/>
</dbReference>
<proteinExistence type="predicted"/>
<dbReference type="SUPFAM" id="SSF140931">
    <property type="entry name" value="Fic-like"/>
    <property type="match status" value="1"/>
</dbReference>
<dbReference type="OrthoDB" id="9813719at2"/>
<dbReference type="Gene3D" id="1.10.3290.10">
    <property type="entry name" value="Fido-like domain"/>
    <property type="match status" value="1"/>
</dbReference>
<dbReference type="GO" id="GO:0005524">
    <property type="term" value="F:ATP binding"/>
    <property type="evidence" value="ECO:0007669"/>
    <property type="project" value="UniProtKB-KW"/>
</dbReference>
<dbReference type="Pfam" id="PF02661">
    <property type="entry name" value="Fic"/>
    <property type="match status" value="1"/>
</dbReference>
<gene>
    <name evidence="4" type="ORF">Aple_026680</name>
</gene>
<name>A0A5M3XG91_9ACTN</name>
<evidence type="ECO:0000256" key="1">
    <source>
        <dbReference type="PIRSR" id="PIRSR640198-1"/>
    </source>
</evidence>
<evidence type="ECO:0000313" key="4">
    <source>
        <dbReference type="EMBL" id="GES19772.1"/>
    </source>
</evidence>
<evidence type="ECO:0000313" key="5">
    <source>
        <dbReference type="Proteomes" id="UP000377595"/>
    </source>
</evidence>
<dbReference type="RefSeq" id="WP_155344829.1">
    <property type="nucleotide sequence ID" value="NZ_BAAAHM010000023.1"/>
</dbReference>
<dbReference type="InterPro" id="IPR040198">
    <property type="entry name" value="Fido_containing"/>
</dbReference>
<dbReference type="PANTHER" id="PTHR13504:SF38">
    <property type="entry name" value="FIDO DOMAIN-CONTAINING PROTEIN"/>
    <property type="match status" value="1"/>
</dbReference>
<feature type="domain" description="Fido" evidence="3">
    <location>
        <begin position="111"/>
        <end position="251"/>
    </location>
</feature>
<keyword evidence="2" id="KW-0067">ATP-binding</keyword>
<comment type="caution">
    <text evidence="4">The sequence shown here is derived from an EMBL/GenBank/DDBJ whole genome shotgun (WGS) entry which is preliminary data.</text>
</comment>
<dbReference type="AlphaFoldDB" id="A0A5M3XG91"/>
<reference evidence="4 5" key="1">
    <citation type="submission" date="2019-10" db="EMBL/GenBank/DDBJ databases">
        <title>Whole genome shotgun sequence of Acrocarpospora pleiomorpha NBRC 16267.</title>
        <authorList>
            <person name="Ichikawa N."/>
            <person name="Kimura A."/>
            <person name="Kitahashi Y."/>
            <person name="Komaki H."/>
            <person name="Oguchi A."/>
        </authorList>
    </citation>
    <scope>NUCLEOTIDE SEQUENCE [LARGE SCALE GENOMIC DNA]</scope>
    <source>
        <strain evidence="4 5">NBRC 16267</strain>
    </source>
</reference>
<sequence>MAGPVAATRVVHGVWSDGRGYAALIPPPIATADVCGGFAEAEEAARECDAIVSGHRRGDQLVTSLLHAESLPSPQVNALAVGRQVRLGRDPHRAMAAFRRAVAAGATALAVELDWLTGLHATLVPSLGGLRERLVWLCAAAPADAVFVGPPHELVPELIADLLAYLRRDDVSPLEQAAVGYAQLEFIHPFLDGNGRLGRCLMQVIPQRRGLVASLVPPLGLLFAANMPRFLEAHRRFREGDRAFWCRYVADLAVMSAANVQVLLGRSGRKERTYGK</sequence>
<dbReference type="PROSITE" id="PS51459">
    <property type="entry name" value="FIDO"/>
    <property type="match status" value="1"/>
</dbReference>
<feature type="active site" evidence="1">
    <location>
        <position position="188"/>
    </location>
</feature>
<keyword evidence="5" id="KW-1185">Reference proteome</keyword>
<organism evidence="4 5">
    <name type="scientific">Acrocarpospora pleiomorpha</name>
    <dbReference type="NCBI Taxonomy" id="90975"/>
    <lineage>
        <taxon>Bacteria</taxon>
        <taxon>Bacillati</taxon>
        <taxon>Actinomycetota</taxon>
        <taxon>Actinomycetes</taxon>
        <taxon>Streptosporangiales</taxon>
        <taxon>Streptosporangiaceae</taxon>
        <taxon>Acrocarpospora</taxon>
    </lineage>
</organism>
<dbReference type="EMBL" id="BLAF01000013">
    <property type="protein sequence ID" value="GES19772.1"/>
    <property type="molecule type" value="Genomic_DNA"/>
</dbReference>
<evidence type="ECO:0000259" key="3">
    <source>
        <dbReference type="PROSITE" id="PS51459"/>
    </source>
</evidence>
<dbReference type="Proteomes" id="UP000377595">
    <property type="component" value="Unassembled WGS sequence"/>
</dbReference>
<keyword evidence="2" id="KW-0547">Nucleotide-binding</keyword>
<dbReference type="InterPro" id="IPR036597">
    <property type="entry name" value="Fido-like_dom_sf"/>
</dbReference>
<evidence type="ECO:0000256" key="2">
    <source>
        <dbReference type="PIRSR" id="PIRSR640198-2"/>
    </source>
</evidence>
<protein>
    <recommendedName>
        <fullName evidence="3">Fido domain-containing protein</fullName>
    </recommendedName>
</protein>
<dbReference type="InterPro" id="IPR003812">
    <property type="entry name" value="Fido"/>
</dbReference>
<accession>A0A5M3XG91</accession>
<feature type="binding site" evidence="2">
    <location>
        <begin position="192"/>
        <end position="199"/>
    </location>
    <ligand>
        <name>ATP</name>
        <dbReference type="ChEBI" id="CHEBI:30616"/>
    </ligand>
</feature>